<dbReference type="InterPro" id="IPR014710">
    <property type="entry name" value="RmlC-like_jellyroll"/>
</dbReference>
<dbReference type="InterPro" id="IPR011051">
    <property type="entry name" value="RmlC_Cupin_sf"/>
</dbReference>
<dbReference type="EMBL" id="CP076838">
    <property type="protein sequence ID" value="QWW78604.1"/>
    <property type="molecule type" value="Genomic_DNA"/>
</dbReference>
<dbReference type="Gene3D" id="2.60.120.10">
    <property type="entry name" value="Jelly Rolls"/>
    <property type="match status" value="1"/>
</dbReference>
<name>A0ABX8JVL7_9ENTR</name>
<dbReference type="InterPro" id="IPR025979">
    <property type="entry name" value="ChrR-like_cupin_dom"/>
</dbReference>
<gene>
    <name evidence="2" type="ORF">KQ929_15280</name>
</gene>
<dbReference type="Pfam" id="PF12973">
    <property type="entry name" value="Cupin_7"/>
    <property type="match status" value="1"/>
</dbReference>
<dbReference type="CDD" id="cd20303">
    <property type="entry name" value="cupin_ChrR_1"/>
    <property type="match status" value="1"/>
</dbReference>
<organism evidence="2 3">
    <name type="scientific">Leclercia pneumoniae</name>
    <dbReference type="NCBI Taxonomy" id="2815358"/>
    <lineage>
        <taxon>Bacteria</taxon>
        <taxon>Pseudomonadati</taxon>
        <taxon>Pseudomonadota</taxon>
        <taxon>Gammaproteobacteria</taxon>
        <taxon>Enterobacterales</taxon>
        <taxon>Enterobacteriaceae</taxon>
        <taxon>Leclercia</taxon>
    </lineage>
</organism>
<sequence>MMLLNSDFSQRAIITPDDYRWIPSPQPGVERVMLDRIGREQARATSLVRYAPASLFPEHSHPGGEEILVLSGTFTENGMDYPAGWYLRSPDGSSHQPSSRDGTTIFVKLRQMTDDERQPVRINTHDDHNWHGQPQRRICPLFSDSRETVLLQKLAPGERIFCAPLIGGAELLLLEGALMAPEGRYEQGSWLRFPPGDMPALTATASGALFYLKTGHLSPATLTGATP</sequence>
<reference evidence="2 3" key="1">
    <citation type="submission" date="2021-06" db="EMBL/GenBank/DDBJ databases">
        <title>Leclercia pneumoniae sp. nov.</title>
        <authorList>
            <person name="Hoenemann M."/>
            <person name="Viehweger A."/>
            <person name="Dietze N."/>
        </authorList>
    </citation>
    <scope>NUCLEOTIDE SEQUENCE [LARGE SCALE GENOMIC DNA]</scope>
    <source>
        <strain evidence="3">49125</strain>
    </source>
</reference>
<protein>
    <submittedName>
        <fullName evidence="2">Cupin domain-containing protein</fullName>
    </submittedName>
</protein>
<evidence type="ECO:0000259" key="1">
    <source>
        <dbReference type="Pfam" id="PF12973"/>
    </source>
</evidence>
<evidence type="ECO:0000313" key="2">
    <source>
        <dbReference type="EMBL" id="QWW78604.1"/>
    </source>
</evidence>
<proteinExistence type="predicted"/>
<dbReference type="Proteomes" id="UP000683497">
    <property type="component" value="Chromosome"/>
</dbReference>
<keyword evidence="3" id="KW-1185">Reference proteome</keyword>
<dbReference type="SUPFAM" id="SSF51182">
    <property type="entry name" value="RmlC-like cupins"/>
    <property type="match status" value="2"/>
</dbReference>
<feature type="domain" description="ChrR-like cupin" evidence="1">
    <location>
        <begin position="10"/>
        <end position="112"/>
    </location>
</feature>
<accession>A0ABX8JVL7</accession>
<evidence type="ECO:0000313" key="3">
    <source>
        <dbReference type="Proteomes" id="UP000683497"/>
    </source>
</evidence>
<dbReference type="RefSeq" id="WP_207293174.1">
    <property type="nucleotide sequence ID" value="NZ_CP071383.1"/>
</dbReference>